<proteinExistence type="predicted"/>
<evidence type="ECO:0000313" key="5">
    <source>
        <dbReference type="Proteomes" id="UP000251314"/>
    </source>
</evidence>
<dbReference type="Proteomes" id="UP000774804">
    <property type="component" value="Unassembled WGS sequence"/>
</dbReference>
<comment type="caution">
    <text evidence="4">The sequence shown here is derived from an EMBL/GenBank/DDBJ whole genome shotgun (WGS) entry which is preliminary data.</text>
</comment>
<evidence type="ECO:0000313" key="1">
    <source>
        <dbReference type="EMBL" id="KAG2892604.1"/>
    </source>
</evidence>
<dbReference type="EMBL" id="RCMI01000994">
    <property type="protein sequence ID" value="KAG2892604.1"/>
    <property type="molecule type" value="Genomic_DNA"/>
</dbReference>
<dbReference type="EMBL" id="RCMK01001001">
    <property type="protein sequence ID" value="KAG2905083.1"/>
    <property type="molecule type" value="Genomic_DNA"/>
</dbReference>
<dbReference type="EMBL" id="RCMV01001122">
    <property type="protein sequence ID" value="KAG3210249.1"/>
    <property type="molecule type" value="Genomic_DNA"/>
</dbReference>
<dbReference type="AlphaFoldDB" id="A0A329RIB8"/>
<sequence length="139" mass="15776">MAAGLHSCGIFPLSRVNMHAKLDNFKHNGLPQSYRETAFVKISEVVQQKILVLSAARQIKTGKSKRAKTSGRILTRETLKGETKVQKAMPGRRCKPTARNEHAAQVLQPSQAEWALHPREIWVQPRQEVQVQHQHEAWV</sequence>
<dbReference type="Proteomes" id="UP000760860">
    <property type="component" value="Unassembled WGS sequence"/>
</dbReference>
<reference evidence="4 5" key="1">
    <citation type="submission" date="2018-01" db="EMBL/GenBank/DDBJ databases">
        <title>Draft genome of the strawberry crown rot pathogen Phytophthora cactorum.</title>
        <authorList>
            <person name="Armitage A.D."/>
            <person name="Lysoe E."/>
            <person name="Nellist C.F."/>
            <person name="Harrison R.J."/>
            <person name="Brurberg M.B."/>
        </authorList>
    </citation>
    <scope>NUCLEOTIDE SEQUENCE [LARGE SCALE GENOMIC DNA]</scope>
    <source>
        <strain evidence="4 5">10300</strain>
    </source>
</reference>
<dbReference type="Proteomes" id="UP000251314">
    <property type="component" value="Unassembled WGS sequence"/>
</dbReference>
<reference evidence="3" key="2">
    <citation type="submission" date="2018-05" db="EMBL/GenBank/DDBJ databases">
        <title>Effector identification in a new, highly contiguous assembly of the strawberry crown rot pathogen Phytophthora cactorum.</title>
        <authorList>
            <person name="Armitage A.D."/>
            <person name="Nellist C.F."/>
            <person name="Bates H."/>
            <person name="Vickerstaff R.J."/>
            <person name="Harrison R.J."/>
        </authorList>
    </citation>
    <scope>NUCLEOTIDE SEQUENCE</scope>
    <source>
        <strain evidence="1">4032</strain>
        <strain evidence="2">4040</strain>
        <strain evidence="3">P421</strain>
    </source>
</reference>
<keyword evidence="5" id="KW-1185">Reference proteome</keyword>
<organism evidence="4 5">
    <name type="scientific">Phytophthora cactorum</name>
    <dbReference type="NCBI Taxonomy" id="29920"/>
    <lineage>
        <taxon>Eukaryota</taxon>
        <taxon>Sar</taxon>
        <taxon>Stramenopiles</taxon>
        <taxon>Oomycota</taxon>
        <taxon>Peronosporomycetes</taxon>
        <taxon>Peronosporales</taxon>
        <taxon>Peronosporaceae</taxon>
        <taxon>Phytophthora</taxon>
    </lineage>
</organism>
<gene>
    <name evidence="4" type="ORF">PC110_g19402</name>
    <name evidence="1" type="ORF">PC115_g18746</name>
    <name evidence="2" type="ORF">PC117_g20842</name>
    <name evidence="3" type="ORF">PC129_g18749</name>
</gene>
<dbReference type="VEuPathDB" id="FungiDB:PC110_g19402"/>
<accession>A0A329RIB8</accession>
<evidence type="ECO:0000313" key="3">
    <source>
        <dbReference type="EMBL" id="KAG3210249.1"/>
    </source>
</evidence>
<protein>
    <submittedName>
        <fullName evidence="4">Uncharacterized protein</fullName>
    </submittedName>
</protein>
<dbReference type="Proteomes" id="UP000736787">
    <property type="component" value="Unassembled WGS sequence"/>
</dbReference>
<dbReference type="OrthoDB" id="93077at2759"/>
<name>A0A329RIB8_9STRA</name>
<evidence type="ECO:0000313" key="4">
    <source>
        <dbReference type="EMBL" id="RAW24170.1"/>
    </source>
</evidence>
<evidence type="ECO:0000313" key="2">
    <source>
        <dbReference type="EMBL" id="KAG2905083.1"/>
    </source>
</evidence>
<dbReference type="EMBL" id="MJFZ01000925">
    <property type="protein sequence ID" value="RAW24170.1"/>
    <property type="molecule type" value="Genomic_DNA"/>
</dbReference>